<name>A0A4R5PP46_9HYPH</name>
<dbReference type="PANTHER" id="PTHR42788:SF13">
    <property type="entry name" value="ALIPHATIC SULFONATES IMPORT ATP-BINDING PROTEIN SSUB"/>
    <property type="match status" value="1"/>
</dbReference>
<evidence type="ECO:0000313" key="7">
    <source>
        <dbReference type="Proteomes" id="UP000295131"/>
    </source>
</evidence>
<evidence type="ECO:0000256" key="2">
    <source>
        <dbReference type="ARBA" id="ARBA00022448"/>
    </source>
</evidence>
<sequence>MSQPLLSMEGVSKAYSADAQILRDVTFKQGSNEFLAIVGPSGCGKTTMLRCISALMSPDSGSVFHEGQSFDDPPPWLSIVFQDYNRSLFPWLSVRRNVEQGLRDVARSERDDRVSEALTAVKLDHAADLYPWQLSGGMQQRCALARSIVTAPRLLLLDEPFASVDAQTRIDLQDLVMDICERMSLSALLVTHDIDEAVFMADKVVVLSTRPATVVEEIPIDLPRPRDQLTTKETPEFLSLRHKVYTLVRQQAQ</sequence>
<protein>
    <submittedName>
        <fullName evidence="6">ABC transporter ATP-binding protein</fullName>
    </submittedName>
</protein>
<evidence type="ECO:0000256" key="1">
    <source>
        <dbReference type="ARBA" id="ARBA00005417"/>
    </source>
</evidence>
<evidence type="ECO:0000256" key="4">
    <source>
        <dbReference type="ARBA" id="ARBA00022840"/>
    </source>
</evidence>
<dbReference type="InterPro" id="IPR027417">
    <property type="entry name" value="P-loop_NTPase"/>
</dbReference>
<dbReference type="RefSeq" id="WP_133283256.1">
    <property type="nucleotide sequence ID" value="NZ_SMSI01000001.1"/>
</dbReference>
<dbReference type="PANTHER" id="PTHR42788">
    <property type="entry name" value="TAURINE IMPORT ATP-BINDING PROTEIN-RELATED"/>
    <property type="match status" value="1"/>
</dbReference>
<keyword evidence="3" id="KW-0547">Nucleotide-binding</keyword>
<gene>
    <name evidence="6" type="ORF">E2A64_04725</name>
</gene>
<comment type="similarity">
    <text evidence="1">Belongs to the ABC transporter superfamily.</text>
</comment>
<accession>A0A4R5PP46</accession>
<dbReference type="Gene3D" id="3.40.50.300">
    <property type="entry name" value="P-loop containing nucleotide triphosphate hydrolases"/>
    <property type="match status" value="1"/>
</dbReference>
<evidence type="ECO:0000313" key="6">
    <source>
        <dbReference type="EMBL" id="TDH38421.1"/>
    </source>
</evidence>
<dbReference type="InterPro" id="IPR003439">
    <property type="entry name" value="ABC_transporter-like_ATP-bd"/>
</dbReference>
<evidence type="ECO:0000256" key="3">
    <source>
        <dbReference type="ARBA" id="ARBA00022741"/>
    </source>
</evidence>
<feature type="domain" description="ABC transporter" evidence="5">
    <location>
        <begin position="6"/>
        <end position="234"/>
    </location>
</feature>
<dbReference type="InterPro" id="IPR003593">
    <property type="entry name" value="AAA+_ATPase"/>
</dbReference>
<keyword evidence="7" id="KW-1185">Reference proteome</keyword>
<dbReference type="GO" id="GO:0005524">
    <property type="term" value="F:ATP binding"/>
    <property type="evidence" value="ECO:0007669"/>
    <property type="project" value="UniProtKB-KW"/>
</dbReference>
<dbReference type="Proteomes" id="UP000295131">
    <property type="component" value="Unassembled WGS sequence"/>
</dbReference>
<dbReference type="SUPFAM" id="SSF52540">
    <property type="entry name" value="P-loop containing nucleoside triphosphate hydrolases"/>
    <property type="match status" value="1"/>
</dbReference>
<dbReference type="PROSITE" id="PS50893">
    <property type="entry name" value="ABC_TRANSPORTER_2"/>
    <property type="match status" value="1"/>
</dbReference>
<keyword evidence="2" id="KW-0813">Transport</keyword>
<dbReference type="OrthoDB" id="9807242at2"/>
<proteinExistence type="inferred from homology"/>
<organism evidence="6 7">
    <name type="scientific">Pseudohoeflea suaedae</name>
    <dbReference type="NCBI Taxonomy" id="877384"/>
    <lineage>
        <taxon>Bacteria</taxon>
        <taxon>Pseudomonadati</taxon>
        <taxon>Pseudomonadota</taxon>
        <taxon>Alphaproteobacteria</taxon>
        <taxon>Hyphomicrobiales</taxon>
        <taxon>Rhizobiaceae</taxon>
        <taxon>Pseudohoeflea</taxon>
    </lineage>
</organism>
<reference evidence="6 7" key="1">
    <citation type="journal article" date="2013" name="Int. J. Syst. Evol. Microbiol.">
        <title>Hoeflea suaedae sp. nov., an endophytic bacterium isolated from the root of the halophyte Suaeda maritima.</title>
        <authorList>
            <person name="Chung E.J."/>
            <person name="Park J.A."/>
            <person name="Pramanik P."/>
            <person name="Bibi F."/>
            <person name="Jeon C.O."/>
            <person name="Chung Y.R."/>
        </authorList>
    </citation>
    <scope>NUCLEOTIDE SEQUENCE [LARGE SCALE GENOMIC DNA]</scope>
    <source>
        <strain evidence="6 7">YC6898</strain>
    </source>
</reference>
<dbReference type="GO" id="GO:0016887">
    <property type="term" value="F:ATP hydrolysis activity"/>
    <property type="evidence" value="ECO:0007669"/>
    <property type="project" value="InterPro"/>
</dbReference>
<evidence type="ECO:0000259" key="5">
    <source>
        <dbReference type="PROSITE" id="PS50893"/>
    </source>
</evidence>
<dbReference type="Pfam" id="PF00005">
    <property type="entry name" value="ABC_tran"/>
    <property type="match status" value="1"/>
</dbReference>
<dbReference type="AlphaFoldDB" id="A0A4R5PP46"/>
<dbReference type="CDD" id="cd03293">
    <property type="entry name" value="ABC_NrtD_SsuB_transporters"/>
    <property type="match status" value="1"/>
</dbReference>
<dbReference type="EMBL" id="SMSI01000001">
    <property type="protein sequence ID" value="TDH38421.1"/>
    <property type="molecule type" value="Genomic_DNA"/>
</dbReference>
<dbReference type="InterPro" id="IPR050166">
    <property type="entry name" value="ABC_transporter_ATP-bind"/>
</dbReference>
<comment type="caution">
    <text evidence="6">The sequence shown here is derived from an EMBL/GenBank/DDBJ whole genome shotgun (WGS) entry which is preliminary data.</text>
</comment>
<dbReference type="SMART" id="SM00382">
    <property type="entry name" value="AAA"/>
    <property type="match status" value="1"/>
</dbReference>
<keyword evidence="4 6" id="KW-0067">ATP-binding</keyword>